<dbReference type="Proteomes" id="UP000295703">
    <property type="component" value="Unassembled WGS sequence"/>
</dbReference>
<accession>A0A4R8RSZ1</accession>
<reference evidence="1 2" key="1">
    <citation type="submission" date="2018-12" db="EMBL/GenBank/DDBJ databases">
        <title>Genome sequence and assembly of Colletotrichum trifolii.</title>
        <authorList>
            <person name="Gan P."/>
            <person name="Shirasu K."/>
        </authorList>
    </citation>
    <scope>NUCLEOTIDE SEQUENCE [LARGE SCALE GENOMIC DNA]</scope>
    <source>
        <strain evidence="1 2">543-2</strain>
    </source>
</reference>
<dbReference type="EMBL" id="RYZW01000007">
    <property type="protein sequence ID" value="TDZ73114.1"/>
    <property type="molecule type" value="Genomic_DNA"/>
</dbReference>
<organism evidence="1 2">
    <name type="scientific">Colletotrichum trifolii</name>
    <dbReference type="NCBI Taxonomy" id="5466"/>
    <lineage>
        <taxon>Eukaryota</taxon>
        <taxon>Fungi</taxon>
        <taxon>Dikarya</taxon>
        <taxon>Ascomycota</taxon>
        <taxon>Pezizomycotina</taxon>
        <taxon>Sordariomycetes</taxon>
        <taxon>Hypocreomycetidae</taxon>
        <taxon>Glomerellales</taxon>
        <taxon>Glomerellaceae</taxon>
        <taxon>Colletotrichum</taxon>
        <taxon>Colletotrichum orbiculare species complex</taxon>
    </lineage>
</organism>
<proteinExistence type="predicted"/>
<sequence length="70" mass="7294">MSKDRTYKDHSIGMATGELKVAVAAKGLVEPTASTVVTAVSRLYRMNSARDAVAAAMSEAEAATGSSFRT</sequence>
<evidence type="ECO:0000313" key="1">
    <source>
        <dbReference type="EMBL" id="TDZ73114.1"/>
    </source>
</evidence>
<gene>
    <name evidence="1" type="ORF">CTRI78_v001393</name>
</gene>
<comment type="caution">
    <text evidence="1">The sequence shown here is derived from an EMBL/GenBank/DDBJ whole genome shotgun (WGS) entry which is preliminary data.</text>
</comment>
<protein>
    <submittedName>
        <fullName evidence="1">Uncharacterized protein</fullName>
    </submittedName>
</protein>
<dbReference type="AlphaFoldDB" id="A0A4R8RSZ1"/>
<evidence type="ECO:0000313" key="2">
    <source>
        <dbReference type="Proteomes" id="UP000295703"/>
    </source>
</evidence>
<name>A0A4R8RSZ1_COLTR</name>
<keyword evidence="2" id="KW-1185">Reference proteome</keyword>